<proteinExistence type="predicted"/>
<dbReference type="SMART" id="SM00342">
    <property type="entry name" value="HTH_ARAC"/>
    <property type="match status" value="1"/>
</dbReference>
<dbReference type="Proteomes" id="UP000678281">
    <property type="component" value="Unassembled WGS sequence"/>
</dbReference>
<dbReference type="InterPro" id="IPR018060">
    <property type="entry name" value="HTH_AraC"/>
</dbReference>
<dbReference type="PROSITE" id="PS01124">
    <property type="entry name" value="HTH_ARAC_FAMILY_2"/>
    <property type="match status" value="1"/>
</dbReference>
<dbReference type="Pfam" id="PF12852">
    <property type="entry name" value="Cupin_6"/>
    <property type="match status" value="1"/>
</dbReference>
<evidence type="ECO:0000313" key="6">
    <source>
        <dbReference type="Proteomes" id="UP000678281"/>
    </source>
</evidence>
<dbReference type="PROSITE" id="PS00041">
    <property type="entry name" value="HTH_ARAC_FAMILY_1"/>
    <property type="match status" value="1"/>
</dbReference>
<dbReference type="RefSeq" id="WP_212657439.1">
    <property type="nucleotide sequence ID" value="NZ_JAGXTP010000001.1"/>
</dbReference>
<keyword evidence="2" id="KW-0238">DNA-binding</keyword>
<sequence>MTDPFAEVVALLQPSLPFSKATSGAGVWRVDGSGGGQPLFCVILEGGARLSLPGQDDRDLGESDFFLIPATHQFTLASLEKDGDNDAFAVTQLAGETRHGDPDGAPNMRALVGRLAFGSPDAALLMALLPELVHVRGQKRLATIVQLIRGEALDDRPAREMILERLLQVLLIEALRSASDTAASPGLLRGMADARLAVALRRMHERTERDWTVEQLANEAALSRSVFFARFRKAVGLSPMAYLIAWRMALAKSLLRRHEGGIKEIAERVGYASASAFSVAFTRFVGMPPTHYARANGASIDVPTGT</sequence>
<evidence type="ECO:0000256" key="3">
    <source>
        <dbReference type="ARBA" id="ARBA00023163"/>
    </source>
</evidence>
<dbReference type="InterPro" id="IPR050204">
    <property type="entry name" value="AraC_XylS_family_regulators"/>
</dbReference>
<keyword evidence="3" id="KW-0804">Transcription</keyword>
<dbReference type="PANTHER" id="PTHR46796:SF7">
    <property type="entry name" value="ARAC FAMILY TRANSCRIPTIONAL REGULATOR"/>
    <property type="match status" value="1"/>
</dbReference>
<dbReference type="AlphaFoldDB" id="A0A942E442"/>
<dbReference type="Gene3D" id="1.10.10.60">
    <property type="entry name" value="Homeodomain-like"/>
    <property type="match status" value="2"/>
</dbReference>
<accession>A0A942E442</accession>
<feature type="domain" description="HTH araC/xylS-type" evidence="4">
    <location>
        <begin position="197"/>
        <end position="295"/>
    </location>
</feature>
<dbReference type="GO" id="GO:0043565">
    <property type="term" value="F:sequence-specific DNA binding"/>
    <property type="evidence" value="ECO:0007669"/>
    <property type="project" value="InterPro"/>
</dbReference>
<dbReference type="EMBL" id="JAGXTP010000001">
    <property type="protein sequence ID" value="MBS3847848.1"/>
    <property type="molecule type" value="Genomic_DNA"/>
</dbReference>
<dbReference type="InterPro" id="IPR009057">
    <property type="entry name" value="Homeodomain-like_sf"/>
</dbReference>
<evidence type="ECO:0000256" key="2">
    <source>
        <dbReference type="ARBA" id="ARBA00023125"/>
    </source>
</evidence>
<dbReference type="InterPro" id="IPR018062">
    <property type="entry name" value="HTH_AraC-typ_CS"/>
</dbReference>
<evidence type="ECO:0000259" key="4">
    <source>
        <dbReference type="PROSITE" id="PS01124"/>
    </source>
</evidence>
<dbReference type="SUPFAM" id="SSF46689">
    <property type="entry name" value="Homeodomain-like"/>
    <property type="match status" value="2"/>
</dbReference>
<gene>
    <name evidence="5" type="ORF">KD146_03965</name>
</gene>
<protein>
    <submittedName>
        <fullName evidence="5">AraC family transcriptional regulator</fullName>
    </submittedName>
</protein>
<organism evidence="5 6">
    <name type="scientific">Devosia litorisediminis</name>
    <dbReference type="NCBI Taxonomy" id="2829817"/>
    <lineage>
        <taxon>Bacteria</taxon>
        <taxon>Pseudomonadati</taxon>
        <taxon>Pseudomonadota</taxon>
        <taxon>Alphaproteobacteria</taxon>
        <taxon>Hyphomicrobiales</taxon>
        <taxon>Devosiaceae</taxon>
        <taxon>Devosia</taxon>
    </lineage>
</organism>
<dbReference type="Pfam" id="PF12833">
    <property type="entry name" value="HTH_18"/>
    <property type="match status" value="1"/>
</dbReference>
<dbReference type="PANTHER" id="PTHR46796">
    <property type="entry name" value="HTH-TYPE TRANSCRIPTIONAL ACTIVATOR RHAS-RELATED"/>
    <property type="match status" value="1"/>
</dbReference>
<keyword evidence="6" id="KW-1185">Reference proteome</keyword>
<reference evidence="5" key="1">
    <citation type="submission" date="2021-04" db="EMBL/GenBank/DDBJ databases">
        <title>Devosia litorisediminis sp. nov., isolated from a sand dune.</title>
        <authorList>
            <person name="Park S."/>
            <person name="Yoon J.-H."/>
        </authorList>
    </citation>
    <scope>NUCLEOTIDE SEQUENCE</scope>
    <source>
        <strain evidence="5">BSSL-BM10</strain>
    </source>
</reference>
<dbReference type="PRINTS" id="PR00032">
    <property type="entry name" value="HTHARAC"/>
</dbReference>
<comment type="caution">
    <text evidence="5">The sequence shown here is derived from an EMBL/GenBank/DDBJ whole genome shotgun (WGS) entry which is preliminary data.</text>
</comment>
<dbReference type="InterPro" id="IPR032783">
    <property type="entry name" value="AraC_lig"/>
</dbReference>
<name>A0A942E442_9HYPH</name>
<dbReference type="InterPro" id="IPR020449">
    <property type="entry name" value="Tscrpt_reg_AraC-type_HTH"/>
</dbReference>
<keyword evidence="1" id="KW-0805">Transcription regulation</keyword>
<dbReference type="GO" id="GO:0003700">
    <property type="term" value="F:DNA-binding transcription factor activity"/>
    <property type="evidence" value="ECO:0007669"/>
    <property type="project" value="InterPro"/>
</dbReference>
<evidence type="ECO:0000313" key="5">
    <source>
        <dbReference type="EMBL" id="MBS3847848.1"/>
    </source>
</evidence>
<evidence type="ECO:0000256" key="1">
    <source>
        <dbReference type="ARBA" id="ARBA00023015"/>
    </source>
</evidence>